<sequence>MKKVWRIGVLVAAVLAAIFALTAMSSAAGTAEQPAAAQAQRDCVDLEALEQPLFSEVDTSCIELPRPVEAPAAPAACTQHDLGQAVLTLCGDRAASGGFTTVRWGEFCTDDCQRLLDRVCQSSPWPQRCGGWMNPVTRQATA</sequence>
<dbReference type="EMBL" id="JAAOYM010000001">
    <property type="protein sequence ID" value="NIJ11487.1"/>
    <property type="molecule type" value="Genomic_DNA"/>
</dbReference>
<evidence type="ECO:0000256" key="1">
    <source>
        <dbReference type="SAM" id="SignalP"/>
    </source>
</evidence>
<keyword evidence="1" id="KW-0732">Signal</keyword>
<feature type="signal peptide" evidence="1">
    <location>
        <begin position="1"/>
        <end position="27"/>
    </location>
</feature>
<proteinExistence type="predicted"/>
<dbReference type="RefSeq" id="WP_167168883.1">
    <property type="nucleotide sequence ID" value="NZ_JAAOYM010000001.1"/>
</dbReference>
<keyword evidence="3" id="KW-1185">Reference proteome</keyword>
<evidence type="ECO:0000313" key="3">
    <source>
        <dbReference type="Proteomes" id="UP000545493"/>
    </source>
</evidence>
<reference evidence="2 3" key="1">
    <citation type="submission" date="2020-03" db="EMBL/GenBank/DDBJ databases">
        <title>Sequencing the genomes of 1000 actinobacteria strains.</title>
        <authorList>
            <person name="Klenk H.-P."/>
        </authorList>
    </citation>
    <scope>NUCLEOTIDE SEQUENCE [LARGE SCALE GENOMIC DNA]</scope>
    <source>
        <strain evidence="2 3">DSM 45685</strain>
    </source>
</reference>
<dbReference type="AlphaFoldDB" id="A0A7X5ZQ84"/>
<protein>
    <submittedName>
        <fullName evidence="2">Uncharacterized protein</fullName>
    </submittedName>
</protein>
<feature type="chain" id="PRO_5031547776" evidence="1">
    <location>
        <begin position="28"/>
        <end position="142"/>
    </location>
</feature>
<dbReference type="Proteomes" id="UP000545493">
    <property type="component" value="Unassembled WGS sequence"/>
</dbReference>
<organism evidence="2 3">
    <name type="scientific">Saccharomonospora amisosensis</name>
    <dbReference type="NCBI Taxonomy" id="1128677"/>
    <lineage>
        <taxon>Bacteria</taxon>
        <taxon>Bacillati</taxon>
        <taxon>Actinomycetota</taxon>
        <taxon>Actinomycetes</taxon>
        <taxon>Pseudonocardiales</taxon>
        <taxon>Pseudonocardiaceae</taxon>
        <taxon>Saccharomonospora</taxon>
    </lineage>
</organism>
<accession>A0A7X5ZQ84</accession>
<name>A0A7X5ZQ84_9PSEU</name>
<comment type="caution">
    <text evidence="2">The sequence shown here is derived from an EMBL/GenBank/DDBJ whole genome shotgun (WGS) entry which is preliminary data.</text>
</comment>
<gene>
    <name evidence="2" type="ORF">FHU38_001831</name>
</gene>
<evidence type="ECO:0000313" key="2">
    <source>
        <dbReference type="EMBL" id="NIJ11487.1"/>
    </source>
</evidence>